<keyword evidence="3" id="KW-1185">Reference proteome</keyword>
<proteinExistence type="predicted"/>
<gene>
    <name evidence="2" type="ORF">FLK61_40145</name>
</gene>
<evidence type="ECO:0000256" key="1">
    <source>
        <dbReference type="SAM" id="Phobius"/>
    </source>
</evidence>
<dbReference type="AlphaFoldDB" id="A0A859FIZ1"/>
<evidence type="ECO:0000313" key="2">
    <source>
        <dbReference type="EMBL" id="QKS72824.1"/>
    </source>
</evidence>
<evidence type="ECO:0008006" key="4">
    <source>
        <dbReference type="Google" id="ProtNLM"/>
    </source>
</evidence>
<dbReference type="KEGG" id="psua:FLK61_40145"/>
<sequence>MLKIPYKIRGRTIFSGVMWMVVAVIQLLLFSSGLSSAYPYFPALNLFVFISGLFLSLAHFFIYKFDYLRLNSEIISTDRGFPSPRKEIEISTIKEADFLEDKIVLQTQKNKEIVLKAEHISERDFQKVTTELKKLLNKQETHCKASTTATRS</sequence>
<evidence type="ECO:0000313" key="3">
    <source>
        <dbReference type="Proteomes" id="UP000318138"/>
    </source>
</evidence>
<organism evidence="2 3">
    <name type="scientific">Paenalkalicoccus suaedae</name>
    <dbReference type="NCBI Taxonomy" id="2592382"/>
    <lineage>
        <taxon>Bacteria</taxon>
        <taxon>Bacillati</taxon>
        <taxon>Bacillota</taxon>
        <taxon>Bacilli</taxon>
        <taxon>Bacillales</taxon>
        <taxon>Bacillaceae</taxon>
        <taxon>Paenalkalicoccus</taxon>
    </lineage>
</organism>
<dbReference type="Proteomes" id="UP000318138">
    <property type="component" value="Chromosome"/>
</dbReference>
<protein>
    <recommendedName>
        <fullName evidence="4">DUF5673 domain-containing protein</fullName>
    </recommendedName>
</protein>
<keyword evidence="1" id="KW-0812">Transmembrane</keyword>
<accession>A0A859FIZ1</accession>
<dbReference type="RefSeq" id="WP_176010791.1">
    <property type="nucleotide sequence ID" value="NZ_CP041372.2"/>
</dbReference>
<name>A0A859FIZ1_9BACI</name>
<feature type="transmembrane region" description="Helical" evidence="1">
    <location>
        <begin position="12"/>
        <end position="34"/>
    </location>
</feature>
<reference evidence="3" key="1">
    <citation type="submission" date="2019-07" db="EMBL/GenBank/DDBJ databases">
        <title>Bacillus alkalisoli sp. nov. isolated from saline soil.</title>
        <authorList>
            <person name="Sun J.-Q."/>
            <person name="Xu L."/>
        </authorList>
    </citation>
    <scope>NUCLEOTIDE SEQUENCE [LARGE SCALE GENOMIC DNA]</scope>
    <source>
        <strain evidence="3">M4U3P1</strain>
    </source>
</reference>
<feature type="transmembrane region" description="Helical" evidence="1">
    <location>
        <begin position="40"/>
        <end position="62"/>
    </location>
</feature>
<dbReference type="EMBL" id="CP041372">
    <property type="protein sequence ID" value="QKS72824.1"/>
    <property type="molecule type" value="Genomic_DNA"/>
</dbReference>
<keyword evidence="1" id="KW-1133">Transmembrane helix</keyword>
<keyword evidence="1" id="KW-0472">Membrane</keyword>